<dbReference type="InterPro" id="IPR013149">
    <property type="entry name" value="ADH-like_C"/>
</dbReference>
<dbReference type="SUPFAM" id="SSF51735">
    <property type="entry name" value="NAD(P)-binding Rossmann-fold domains"/>
    <property type="match status" value="1"/>
</dbReference>
<proteinExistence type="predicted"/>
<dbReference type="CDD" id="cd05288">
    <property type="entry name" value="PGDH"/>
    <property type="match status" value="1"/>
</dbReference>
<dbReference type="InterPro" id="IPR045010">
    <property type="entry name" value="MDR_fam"/>
</dbReference>
<dbReference type="Pfam" id="PF16884">
    <property type="entry name" value="ADH_N_2"/>
    <property type="match status" value="1"/>
</dbReference>
<dbReference type="SUPFAM" id="SSF50129">
    <property type="entry name" value="GroES-like"/>
    <property type="match status" value="1"/>
</dbReference>
<dbReference type="EMBL" id="VZOK01000002">
    <property type="protein sequence ID" value="KAB0641250.1"/>
    <property type="molecule type" value="Genomic_DNA"/>
</dbReference>
<evidence type="ECO:0000313" key="4">
    <source>
        <dbReference type="Proteomes" id="UP000473470"/>
    </source>
</evidence>
<dbReference type="AlphaFoldDB" id="A0A6L3N7C4"/>
<dbReference type="Proteomes" id="UP000473470">
    <property type="component" value="Unassembled WGS sequence"/>
</dbReference>
<evidence type="ECO:0000256" key="1">
    <source>
        <dbReference type="ARBA" id="ARBA00023002"/>
    </source>
</evidence>
<evidence type="ECO:0000313" key="3">
    <source>
        <dbReference type="EMBL" id="KAB0641250.1"/>
    </source>
</evidence>
<dbReference type="Pfam" id="PF00107">
    <property type="entry name" value="ADH_zinc_N"/>
    <property type="match status" value="1"/>
</dbReference>
<evidence type="ECO:0000259" key="2">
    <source>
        <dbReference type="SMART" id="SM00829"/>
    </source>
</evidence>
<dbReference type="InterPro" id="IPR020843">
    <property type="entry name" value="ER"/>
</dbReference>
<reference evidence="3 4" key="1">
    <citation type="submission" date="2019-09" db="EMBL/GenBank/DDBJ databases">
        <title>Draft genome sequences of 48 bacterial type strains from the CCUG.</title>
        <authorList>
            <person name="Tunovic T."/>
            <person name="Pineiro-Iglesias B."/>
            <person name="Unosson C."/>
            <person name="Inganas E."/>
            <person name="Ohlen M."/>
            <person name="Cardew S."/>
            <person name="Jensie-Markopoulos S."/>
            <person name="Salva-Serra F."/>
            <person name="Jaen-Luchoro D."/>
            <person name="Karlsson R."/>
            <person name="Svensson-Stadler L."/>
            <person name="Chun J."/>
            <person name="Moore E."/>
        </authorList>
    </citation>
    <scope>NUCLEOTIDE SEQUENCE [LARGE SCALE GENOMIC DNA]</scope>
    <source>
        <strain evidence="3 4">CCUG 65686</strain>
    </source>
</reference>
<dbReference type="FunFam" id="3.40.50.720:FF:000121">
    <property type="entry name" value="Prostaglandin reductase 2"/>
    <property type="match status" value="1"/>
</dbReference>
<accession>A0A6L3N7C4</accession>
<dbReference type="Gene3D" id="3.90.180.10">
    <property type="entry name" value="Medium-chain alcohol dehydrogenases, catalytic domain"/>
    <property type="match status" value="1"/>
</dbReference>
<dbReference type="InterPro" id="IPR036291">
    <property type="entry name" value="NAD(P)-bd_dom_sf"/>
</dbReference>
<protein>
    <submittedName>
        <fullName evidence="3">NADP-dependent oxidoreductase</fullName>
    </submittedName>
</protein>
<dbReference type="InterPro" id="IPR011032">
    <property type="entry name" value="GroES-like_sf"/>
</dbReference>
<name>A0A6L3N7C4_9BURK</name>
<gene>
    <name evidence="3" type="ORF">F7R25_01675</name>
</gene>
<dbReference type="SMART" id="SM00829">
    <property type="entry name" value="PKS_ER"/>
    <property type="match status" value="1"/>
</dbReference>
<organism evidence="3 4">
    <name type="scientific">Burkholderia stagnalis</name>
    <dbReference type="NCBI Taxonomy" id="1503054"/>
    <lineage>
        <taxon>Bacteria</taxon>
        <taxon>Pseudomonadati</taxon>
        <taxon>Pseudomonadota</taxon>
        <taxon>Betaproteobacteria</taxon>
        <taxon>Burkholderiales</taxon>
        <taxon>Burkholderiaceae</taxon>
        <taxon>Burkholderia</taxon>
        <taxon>Burkholderia cepacia complex</taxon>
    </lineage>
</organism>
<dbReference type="PANTHER" id="PTHR43205:SF7">
    <property type="entry name" value="PROSTAGLANDIN REDUCTASE 1"/>
    <property type="match status" value="1"/>
</dbReference>
<dbReference type="Gene3D" id="3.40.50.720">
    <property type="entry name" value="NAD(P)-binding Rossmann-like Domain"/>
    <property type="match status" value="1"/>
</dbReference>
<dbReference type="InterPro" id="IPR041694">
    <property type="entry name" value="ADH_N_2"/>
</dbReference>
<sequence>MRRVRRRARARRRPAWVRTFTQGDRAVALTDISTQIQLARRPNGQPVVADFATVEVPLPPLSAGEIRVRNDYVSVDPYMRGRMDDRPSYVEPFKLNETMTGAAIGRVVESASGDFSPGDLVLHRYGWRDVAQAAAEDFARVDEVPGLPASVHLGALGATGMTAYVGLLAVARLRAEDVVFVSAAAGAVGSLAGQIARLKGAARVIGSAGSDAKVAAVRDRYGYDAAFNYRRAPVLEQLRAAAPAGIDVYFDNVGGDHLEAALATFNYGGRAAICGAISRYDDVGAAPGPRFMENIVYRSLTLTGFLLHDYRQYRDAFVDEMAAWLRGGQVVFDETIVDGIRRAPDAFIGLMNGTNTGKMLVRIA</sequence>
<comment type="caution">
    <text evidence="3">The sequence shown here is derived from an EMBL/GenBank/DDBJ whole genome shotgun (WGS) entry which is preliminary data.</text>
</comment>
<dbReference type="PANTHER" id="PTHR43205">
    <property type="entry name" value="PROSTAGLANDIN REDUCTASE"/>
    <property type="match status" value="1"/>
</dbReference>
<keyword evidence="1" id="KW-0560">Oxidoreductase</keyword>
<dbReference type="GO" id="GO:0016628">
    <property type="term" value="F:oxidoreductase activity, acting on the CH-CH group of donors, NAD or NADP as acceptor"/>
    <property type="evidence" value="ECO:0007669"/>
    <property type="project" value="InterPro"/>
</dbReference>
<feature type="domain" description="Enoyl reductase (ER)" evidence="2">
    <location>
        <begin position="44"/>
        <end position="361"/>
    </location>
</feature>